<organism evidence="1 2">
    <name type="scientific">Hyalomma asiaticum</name>
    <name type="common">Tick</name>
    <dbReference type="NCBI Taxonomy" id="266040"/>
    <lineage>
        <taxon>Eukaryota</taxon>
        <taxon>Metazoa</taxon>
        <taxon>Ecdysozoa</taxon>
        <taxon>Arthropoda</taxon>
        <taxon>Chelicerata</taxon>
        <taxon>Arachnida</taxon>
        <taxon>Acari</taxon>
        <taxon>Parasitiformes</taxon>
        <taxon>Ixodida</taxon>
        <taxon>Ixodoidea</taxon>
        <taxon>Ixodidae</taxon>
        <taxon>Hyalomminae</taxon>
        <taxon>Hyalomma</taxon>
    </lineage>
</organism>
<sequence>MFPVADTTARGPGPTQTPAPSTALNETLPSETVTPENPPSTDQVAEDNTQLHHSPLPTTSSPAEAPQQVLRECTDIAHDAAGDAVAVAETADRCRKLRRWRTTRGHLLGSAFVIQ</sequence>
<gene>
    <name evidence="1" type="ORF">HPB50_003463</name>
</gene>
<protein>
    <submittedName>
        <fullName evidence="1">Uncharacterized protein</fullName>
    </submittedName>
</protein>
<dbReference type="EMBL" id="CM023486">
    <property type="protein sequence ID" value="KAH6927428.1"/>
    <property type="molecule type" value="Genomic_DNA"/>
</dbReference>
<keyword evidence="2" id="KW-1185">Reference proteome</keyword>
<evidence type="ECO:0000313" key="1">
    <source>
        <dbReference type="EMBL" id="KAH6927428.1"/>
    </source>
</evidence>
<evidence type="ECO:0000313" key="2">
    <source>
        <dbReference type="Proteomes" id="UP000821845"/>
    </source>
</evidence>
<name>A0ACB7RY79_HYAAI</name>
<proteinExistence type="predicted"/>
<dbReference type="Proteomes" id="UP000821845">
    <property type="component" value="Chromosome 6"/>
</dbReference>
<comment type="caution">
    <text evidence="1">The sequence shown here is derived from an EMBL/GenBank/DDBJ whole genome shotgun (WGS) entry which is preliminary data.</text>
</comment>
<reference evidence="1" key="1">
    <citation type="submission" date="2020-05" db="EMBL/GenBank/DDBJ databases">
        <title>Large-scale comparative analyses of tick genomes elucidate their genetic diversity and vector capacities.</title>
        <authorList>
            <person name="Jia N."/>
            <person name="Wang J."/>
            <person name="Shi W."/>
            <person name="Du L."/>
            <person name="Sun Y."/>
            <person name="Zhan W."/>
            <person name="Jiang J."/>
            <person name="Wang Q."/>
            <person name="Zhang B."/>
            <person name="Ji P."/>
            <person name="Sakyi L.B."/>
            <person name="Cui X."/>
            <person name="Yuan T."/>
            <person name="Jiang B."/>
            <person name="Yang W."/>
            <person name="Lam T.T.-Y."/>
            <person name="Chang Q."/>
            <person name="Ding S."/>
            <person name="Wang X."/>
            <person name="Zhu J."/>
            <person name="Ruan X."/>
            <person name="Zhao L."/>
            <person name="Wei J."/>
            <person name="Que T."/>
            <person name="Du C."/>
            <person name="Cheng J."/>
            <person name="Dai P."/>
            <person name="Han X."/>
            <person name="Huang E."/>
            <person name="Gao Y."/>
            <person name="Liu J."/>
            <person name="Shao H."/>
            <person name="Ye R."/>
            <person name="Li L."/>
            <person name="Wei W."/>
            <person name="Wang X."/>
            <person name="Wang C."/>
            <person name="Yang T."/>
            <person name="Huo Q."/>
            <person name="Li W."/>
            <person name="Guo W."/>
            <person name="Chen H."/>
            <person name="Zhou L."/>
            <person name="Ni X."/>
            <person name="Tian J."/>
            <person name="Zhou Y."/>
            <person name="Sheng Y."/>
            <person name="Liu T."/>
            <person name="Pan Y."/>
            <person name="Xia L."/>
            <person name="Li J."/>
            <person name="Zhao F."/>
            <person name="Cao W."/>
        </authorList>
    </citation>
    <scope>NUCLEOTIDE SEQUENCE</scope>
    <source>
        <strain evidence="1">Hyas-2018</strain>
    </source>
</reference>
<accession>A0ACB7RY79</accession>